<protein>
    <submittedName>
        <fullName evidence="1">Cation diffusion facilitator CzcD-associated flavoprotein CzcO</fullName>
    </submittedName>
</protein>
<dbReference type="EMBL" id="JAGGMR010000001">
    <property type="protein sequence ID" value="MBP2191657.1"/>
    <property type="molecule type" value="Genomic_DNA"/>
</dbReference>
<reference evidence="1 2" key="1">
    <citation type="submission" date="2021-03" db="EMBL/GenBank/DDBJ databases">
        <title>Sequencing the genomes of 1000 actinobacteria strains.</title>
        <authorList>
            <person name="Klenk H.-P."/>
        </authorList>
    </citation>
    <scope>NUCLEOTIDE SEQUENCE [LARGE SCALE GENOMIC DNA]</scope>
    <source>
        <strain evidence="1 2">DSM 45516</strain>
    </source>
</reference>
<dbReference type="Proteomes" id="UP001519325">
    <property type="component" value="Unassembled WGS sequence"/>
</dbReference>
<proteinExistence type="predicted"/>
<sequence length="519" mass="58035">MQTQIPGRRPDYEVLVVGAGFGGIGMGIRLRKAGIANFVILEQAGDIGGTWRDNTYPGVAVDVSSFMYSFSFEQNPNWSRAYAPGEELKAYADHCVDKYRLRSRIRLHTKVTATEFDESRHLWRVTLDSGSTLTTRYLILGVGALTQPKLPEIPGVTDFAGKTMHTARWDHDYDLDGKRVAVIGTGATAVQVVPAIAKQVARLDVYQRTPIWCGPKPDVLIPDLMKTVFRWVPFAQSSARMVVSTLTEAVMTLGIVHHKQVPLLVDQIESACLAHLRKQVADPELREKLTPKYGFGCKRPSFSNDYYATFTRENVELVTDSIQRITADGIVTAEGTHRAIDTLILATGFKVFERGNTPPFPVYGRGGVEIGEWWDRNRYQAYQGIAMPLMPNAFAISGPYGFTGASYFQLIENQTRHALRCIEAARRKKATCVAVSQEAHDRYFRWALSRTPDTVFYNSCAGSNSYYFDKHGDTPLLRPSSAVSAWWDSRNFSLTDYRFESLPARRAFDSPPADVETSA</sequence>
<evidence type="ECO:0000313" key="2">
    <source>
        <dbReference type="Proteomes" id="UP001519325"/>
    </source>
</evidence>
<evidence type="ECO:0000313" key="1">
    <source>
        <dbReference type="EMBL" id="MBP2191657.1"/>
    </source>
</evidence>
<dbReference type="InterPro" id="IPR036188">
    <property type="entry name" value="FAD/NAD-bd_sf"/>
</dbReference>
<organism evidence="1 2">
    <name type="scientific">Nocardia goodfellowii</name>
    <dbReference type="NCBI Taxonomy" id="882446"/>
    <lineage>
        <taxon>Bacteria</taxon>
        <taxon>Bacillati</taxon>
        <taxon>Actinomycetota</taxon>
        <taxon>Actinomycetes</taxon>
        <taxon>Mycobacteriales</taxon>
        <taxon>Nocardiaceae</taxon>
        <taxon>Nocardia</taxon>
    </lineage>
</organism>
<keyword evidence="2" id="KW-1185">Reference proteome</keyword>
<dbReference type="SUPFAM" id="SSF51905">
    <property type="entry name" value="FAD/NAD(P)-binding domain"/>
    <property type="match status" value="2"/>
</dbReference>
<dbReference type="Pfam" id="PF13738">
    <property type="entry name" value="Pyr_redox_3"/>
    <property type="match status" value="1"/>
</dbReference>
<accession>A0ABS4QIW5</accession>
<dbReference type="InterPro" id="IPR051209">
    <property type="entry name" value="FAD-bind_Monooxygenase_sf"/>
</dbReference>
<gene>
    <name evidence="1" type="ORF">BJ987_004558</name>
</gene>
<dbReference type="RefSeq" id="WP_209893611.1">
    <property type="nucleotide sequence ID" value="NZ_JAGGMR010000001.1"/>
</dbReference>
<dbReference type="PANTHER" id="PTHR42877">
    <property type="entry name" value="L-ORNITHINE N(5)-MONOOXYGENASE-RELATED"/>
    <property type="match status" value="1"/>
</dbReference>
<dbReference type="PANTHER" id="PTHR42877:SF4">
    <property type="entry name" value="FAD_NAD(P)-BINDING DOMAIN-CONTAINING PROTEIN-RELATED"/>
    <property type="match status" value="1"/>
</dbReference>
<comment type="caution">
    <text evidence="1">The sequence shown here is derived from an EMBL/GenBank/DDBJ whole genome shotgun (WGS) entry which is preliminary data.</text>
</comment>
<dbReference type="Gene3D" id="3.50.50.60">
    <property type="entry name" value="FAD/NAD(P)-binding domain"/>
    <property type="match status" value="2"/>
</dbReference>
<name>A0ABS4QIW5_9NOCA</name>